<evidence type="ECO:0000313" key="2">
    <source>
        <dbReference type="EMBL" id="GGH30054.1"/>
    </source>
</evidence>
<comment type="caution">
    <text evidence="2">The sequence shown here is derived from an EMBL/GenBank/DDBJ whole genome shotgun (WGS) entry which is preliminary data.</text>
</comment>
<dbReference type="Proteomes" id="UP000659344">
    <property type="component" value="Unassembled WGS sequence"/>
</dbReference>
<reference evidence="3" key="1">
    <citation type="journal article" date="2019" name="Int. J. Syst. Evol. Microbiol.">
        <title>The Global Catalogue of Microorganisms (GCM) 10K type strain sequencing project: providing services to taxonomists for standard genome sequencing and annotation.</title>
        <authorList>
            <consortium name="The Broad Institute Genomics Platform"/>
            <consortium name="The Broad Institute Genome Sequencing Center for Infectious Disease"/>
            <person name="Wu L."/>
            <person name="Ma J."/>
        </authorList>
    </citation>
    <scope>NUCLEOTIDE SEQUENCE [LARGE SCALE GENOMIC DNA]</scope>
    <source>
        <strain evidence="3">CGMCC 1.12769</strain>
    </source>
</reference>
<feature type="transmembrane region" description="Helical" evidence="1">
    <location>
        <begin position="76"/>
        <end position="94"/>
    </location>
</feature>
<sequence length="314" mass="34943">MKSHWTSIAWSAVYLLLLLSLLTPLTVITAFFLVIPGIILYTTLPRKRFVVHVAAVWIIVAVIGTLVWSYLIGAVLLLQALYFLIPSLVMGHLYKKRASAVKIVISGAGVILLEFLLILMIGTLFLDFNLAASIEDIMNNAMAPLQNVTDPSLTGGIAWSPEMTEQFSSYTVRFIPFTLILCSLLISTVSHAIVRPTLGSMGHVVSKLPALRDWRLPRSLIWYYLIATILAMFAGSAANEGFLGMILDNLIPLLQAFFIIQTASFIFFVAYHKKWNPILAVLGVILLLFIPGLWLLGLLDIAFPLREMITRSRR</sequence>
<feature type="transmembrane region" description="Helical" evidence="1">
    <location>
        <begin position="174"/>
        <end position="194"/>
    </location>
</feature>
<keyword evidence="1" id="KW-0812">Transmembrane</keyword>
<keyword evidence="1" id="KW-0472">Membrane</keyword>
<keyword evidence="1" id="KW-1133">Transmembrane helix</keyword>
<evidence type="ECO:0000256" key="1">
    <source>
        <dbReference type="SAM" id="Phobius"/>
    </source>
</evidence>
<organism evidence="2 3">
    <name type="scientific">Paenibacillus segetis</name>
    <dbReference type="NCBI Taxonomy" id="1325360"/>
    <lineage>
        <taxon>Bacteria</taxon>
        <taxon>Bacillati</taxon>
        <taxon>Bacillota</taxon>
        <taxon>Bacilli</taxon>
        <taxon>Bacillales</taxon>
        <taxon>Paenibacillaceae</taxon>
        <taxon>Paenibacillus</taxon>
    </lineage>
</organism>
<feature type="transmembrane region" description="Helical" evidence="1">
    <location>
        <begin position="12"/>
        <end position="42"/>
    </location>
</feature>
<dbReference type="Pfam" id="PF09991">
    <property type="entry name" value="DUF2232"/>
    <property type="match status" value="1"/>
</dbReference>
<keyword evidence="3" id="KW-1185">Reference proteome</keyword>
<accession>A0ABQ1YMD7</accession>
<feature type="transmembrane region" description="Helical" evidence="1">
    <location>
        <begin position="220"/>
        <end position="238"/>
    </location>
</feature>
<evidence type="ECO:0000313" key="3">
    <source>
        <dbReference type="Proteomes" id="UP000659344"/>
    </source>
</evidence>
<feature type="transmembrane region" description="Helical" evidence="1">
    <location>
        <begin position="278"/>
        <end position="299"/>
    </location>
</feature>
<dbReference type="RefSeq" id="WP_188540951.1">
    <property type="nucleotide sequence ID" value="NZ_BMFT01000002.1"/>
</dbReference>
<feature type="transmembrane region" description="Helical" evidence="1">
    <location>
        <begin position="49"/>
        <end position="70"/>
    </location>
</feature>
<gene>
    <name evidence="2" type="ORF">GCM10008013_32900</name>
</gene>
<proteinExistence type="predicted"/>
<protein>
    <submittedName>
        <fullName evidence="2">Membrane protein</fullName>
    </submittedName>
</protein>
<feature type="transmembrane region" description="Helical" evidence="1">
    <location>
        <begin position="103"/>
        <end position="126"/>
    </location>
</feature>
<feature type="transmembrane region" description="Helical" evidence="1">
    <location>
        <begin position="250"/>
        <end position="271"/>
    </location>
</feature>
<name>A0ABQ1YMD7_9BACL</name>
<dbReference type="PANTHER" id="PTHR41324:SF1">
    <property type="entry name" value="DUF2232 DOMAIN-CONTAINING PROTEIN"/>
    <property type="match status" value="1"/>
</dbReference>
<dbReference type="PANTHER" id="PTHR41324">
    <property type="entry name" value="MEMBRANE PROTEIN-RELATED"/>
    <property type="match status" value="1"/>
</dbReference>
<dbReference type="EMBL" id="BMFT01000002">
    <property type="protein sequence ID" value="GGH30054.1"/>
    <property type="molecule type" value="Genomic_DNA"/>
</dbReference>
<dbReference type="InterPro" id="IPR018710">
    <property type="entry name" value="DUF2232"/>
</dbReference>